<evidence type="ECO:0000313" key="2">
    <source>
        <dbReference type="Proteomes" id="UP000000600"/>
    </source>
</evidence>
<organism evidence="1 2">
    <name type="scientific">Paramecium tetraurelia</name>
    <dbReference type="NCBI Taxonomy" id="5888"/>
    <lineage>
        <taxon>Eukaryota</taxon>
        <taxon>Sar</taxon>
        <taxon>Alveolata</taxon>
        <taxon>Ciliophora</taxon>
        <taxon>Intramacronucleata</taxon>
        <taxon>Oligohymenophorea</taxon>
        <taxon>Peniculida</taxon>
        <taxon>Parameciidae</taxon>
        <taxon>Paramecium</taxon>
    </lineage>
</organism>
<evidence type="ECO:0008006" key="3">
    <source>
        <dbReference type="Google" id="ProtNLM"/>
    </source>
</evidence>
<gene>
    <name evidence="1" type="ORF">GSPATT00014887001</name>
</gene>
<dbReference type="EMBL" id="CT868352">
    <property type="protein sequence ID" value="CAK79980.1"/>
    <property type="molecule type" value="Genomic_DNA"/>
</dbReference>
<proteinExistence type="predicted"/>
<dbReference type="KEGG" id="ptm:GSPATT00014887001"/>
<protein>
    <recommendedName>
        <fullName evidence="3">Transmembrane protein</fullName>
    </recommendedName>
</protein>
<sequence>MPNLGSNSIPWNQKTVKKDLLDKKHGMQSNQKSMKPKLLKELLKMKSLIDSKNTSVRNYQPPPNSSAKEIDLLKQINYEQQFFMHFIFSVINNIIKQILSNPYLKQQIKQLIIKGQLMVGRQLNKNKNQNISKISLKFIYS</sequence>
<reference evidence="1 2" key="1">
    <citation type="journal article" date="2006" name="Nature">
        <title>Global trends of whole-genome duplications revealed by the ciliate Paramecium tetraurelia.</title>
        <authorList>
            <consortium name="Genoscope"/>
            <person name="Aury J.-M."/>
            <person name="Jaillon O."/>
            <person name="Duret L."/>
            <person name="Noel B."/>
            <person name="Jubin C."/>
            <person name="Porcel B.M."/>
            <person name="Segurens B."/>
            <person name="Daubin V."/>
            <person name="Anthouard V."/>
            <person name="Aiach N."/>
            <person name="Arnaiz O."/>
            <person name="Billaut A."/>
            <person name="Beisson J."/>
            <person name="Blanc I."/>
            <person name="Bouhouche K."/>
            <person name="Camara F."/>
            <person name="Duharcourt S."/>
            <person name="Guigo R."/>
            <person name="Gogendeau D."/>
            <person name="Katinka M."/>
            <person name="Keller A.-M."/>
            <person name="Kissmehl R."/>
            <person name="Klotz C."/>
            <person name="Koll F."/>
            <person name="Le Moue A."/>
            <person name="Lepere C."/>
            <person name="Malinsky S."/>
            <person name="Nowacki M."/>
            <person name="Nowak J.K."/>
            <person name="Plattner H."/>
            <person name="Poulain J."/>
            <person name="Ruiz F."/>
            <person name="Serrano V."/>
            <person name="Zagulski M."/>
            <person name="Dessen P."/>
            <person name="Betermier M."/>
            <person name="Weissenbach J."/>
            <person name="Scarpelli C."/>
            <person name="Schachter V."/>
            <person name="Sperling L."/>
            <person name="Meyer E."/>
            <person name="Cohen J."/>
            <person name="Wincker P."/>
        </authorList>
    </citation>
    <scope>NUCLEOTIDE SEQUENCE [LARGE SCALE GENOMIC DNA]</scope>
    <source>
        <strain evidence="1 2">Stock d4-2</strain>
    </source>
</reference>
<name>A0DAB3_PARTE</name>
<dbReference type="GeneID" id="5033162"/>
<dbReference type="InParanoid" id="A0DAB3"/>
<dbReference type="AlphaFoldDB" id="A0DAB3"/>
<dbReference type="HOGENOM" id="CLU_1829100_0_0_1"/>
<evidence type="ECO:0000313" key="1">
    <source>
        <dbReference type="EMBL" id="CAK79980.1"/>
    </source>
</evidence>
<dbReference type="RefSeq" id="XP_001447377.1">
    <property type="nucleotide sequence ID" value="XM_001447340.1"/>
</dbReference>
<dbReference type="Proteomes" id="UP000000600">
    <property type="component" value="Unassembled WGS sequence"/>
</dbReference>
<accession>A0DAB3</accession>
<keyword evidence="2" id="KW-1185">Reference proteome</keyword>